<dbReference type="GO" id="GO:0046872">
    <property type="term" value="F:metal ion binding"/>
    <property type="evidence" value="ECO:0007669"/>
    <property type="project" value="UniProtKB-KW"/>
</dbReference>
<keyword evidence="5" id="KW-0464">Manganese</keyword>
<keyword evidence="4" id="KW-0904">Protein phosphatase</keyword>
<dbReference type="Gene3D" id="3.60.21.10">
    <property type="match status" value="1"/>
</dbReference>
<comment type="similarity">
    <text evidence="8">Belongs to the PPP phosphatase family.</text>
</comment>
<comment type="cofactor">
    <cofactor evidence="1">
        <name>Mn(2+)</name>
        <dbReference type="ChEBI" id="CHEBI:29035"/>
    </cofactor>
</comment>
<reference evidence="12" key="1">
    <citation type="submission" date="2017-01" db="EMBL/GenBank/DDBJ databases">
        <title>Comparative genomics of anhydrobiosis in the tardigrade Hypsibius dujardini.</title>
        <authorList>
            <person name="Yoshida Y."/>
            <person name="Koutsovoulos G."/>
            <person name="Laetsch D."/>
            <person name="Stevens L."/>
            <person name="Kumar S."/>
            <person name="Horikawa D."/>
            <person name="Ishino K."/>
            <person name="Komine S."/>
            <person name="Tomita M."/>
            <person name="Blaxter M."/>
            <person name="Arakawa K."/>
        </authorList>
    </citation>
    <scope>NUCLEOTIDE SEQUENCE [LARGE SCALE GENOMIC DNA]</scope>
    <source>
        <strain evidence="12">Z151</strain>
    </source>
</reference>
<comment type="catalytic activity">
    <reaction evidence="6">
        <text>O-phospho-L-seryl-[protein] + H2O = L-seryl-[protein] + phosphate</text>
        <dbReference type="Rhea" id="RHEA:20629"/>
        <dbReference type="Rhea" id="RHEA-COMP:9863"/>
        <dbReference type="Rhea" id="RHEA-COMP:11604"/>
        <dbReference type="ChEBI" id="CHEBI:15377"/>
        <dbReference type="ChEBI" id="CHEBI:29999"/>
        <dbReference type="ChEBI" id="CHEBI:43474"/>
        <dbReference type="ChEBI" id="CHEBI:83421"/>
        <dbReference type="EC" id="3.1.3.16"/>
    </reaction>
</comment>
<dbReference type="EC" id="3.1.3.16" evidence="8"/>
<dbReference type="Pfam" id="PF16891">
    <property type="entry name" value="STPPase_N"/>
    <property type="match status" value="1"/>
</dbReference>
<evidence type="ECO:0000256" key="7">
    <source>
        <dbReference type="ARBA" id="ARBA00048336"/>
    </source>
</evidence>
<evidence type="ECO:0000256" key="8">
    <source>
        <dbReference type="RuleBase" id="RU004273"/>
    </source>
</evidence>
<dbReference type="AlphaFoldDB" id="A0A1W0WCW6"/>
<feature type="compositionally biased region" description="Acidic residues" evidence="9">
    <location>
        <begin position="316"/>
        <end position="326"/>
    </location>
</feature>
<accession>A0A1W0WCW6</accession>
<evidence type="ECO:0000313" key="12">
    <source>
        <dbReference type="Proteomes" id="UP000192578"/>
    </source>
</evidence>
<keyword evidence="3 8" id="KW-0378">Hydrolase</keyword>
<protein>
    <recommendedName>
        <fullName evidence="8">Serine/threonine-protein phosphatase</fullName>
        <ecNumber evidence="8">3.1.3.16</ecNumber>
    </recommendedName>
</protein>
<comment type="caution">
    <text evidence="11">The sequence shown here is derived from an EMBL/GenBank/DDBJ whole genome shotgun (WGS) entry which is preliminary data.</text>
</comment>
<dbReference type="Proteomes" id="UP000192578">
    <property type="component" value="Unassembled WGS sequence"/>
</dbReference>
<keyword evidence="2" id="KW-0479">Metal-binding</keyword>
<dbReference type="InterPro" id="IPR031675">
    <property type="entry name" value="STPPase_N"/>
</dbReference>
<dbReference type="OrthoDB" id="10041090at2759"/>
<evidence type="ECO:0000256" key="2">
    <source>
        <dbReference type="ARBA" id="ARBA00022723"/>
    </source>
</evidence>
<evidence type="ECO:0000313" key="11">
    <source>
        <dbReference type="EMBL" id="OQV13064.1"/>
    </source>
</evidence>
<dbReference type="SUPFAM" id="SSF56300">
    <property type="entry name" value="Metallo-dependent phosphatases"/>
    <property type="match status" value="1"/>
</dbReference>
<evidence type="ECO:0000256" key="1">
    <source>
        <dbReference type="ARBA" id="ARBA00001936"/>
    </source>
</evidence>
<dbReference type="InterPro" id="IPR006186">
    <property type="entry name" value="Ser/Thr-sp_prot-phosphatase"/>
</dbReference>
<evidence type="ECO:0000256" key="6">
    <source>
        <dbReference type="ARBA" id="ARBA00047761"/>
    </source>
</evidence>
<dbReference type="PANTHER" id="PTHR11668">
    <property type="entry name" value="SERINE/THREONINE PROTEIN PHOSPHATASE"/>
    <property type="match status" value="1"/>
</dbReference>
<dbReference type="GO" id="GO:0005634">
    <property type="term" value="C:nucleus"/>
    <property type="evidence" value="ECO:0007669"/>
    <property type="project" value="TreeGrafter"/>
</dbReference>
<evidence type="ECO:0000256" key="5">
    <source>
        <dbReference type="ARBA" id="ARBA00023211"/>
    </source>
</evidence>
<evidence type="ECO:0000256" key="4">
    <source>
        <dbReference type="ARBA" id="ARBA00022912"/>
    </source>
</evidence>
<keyword evidence="12" id="KW-1185">Reference proteome</keyword>
<sequence length="351" mass="40358">MGVKRLKLITLLDRAIERLVECRNDNYVVRANLQIEEINVICDAATRVFKSQPMLLRIQSPVVVAGDIHGQFNDLLRIFELNGQPEKGQRYLFLGDYVDRGPQSIEVVCLLLAYKIKYPHDFYLIRGNHEERDLNDTYGFKDECEMFYSTKLWRAFNRVFDYMPMAAVVNEQVFCTHGGIGPGLETLSQISAIRRPHRGSSNGVACDLMWADPDPGTKTWKRNAARNVSYMFGKDQVNDFLFTNKLKFMCRAHEQPEEKGFSWPFFPELTVLTIFSAPGYEGTKADGAVVRLSANCGTTIKTLPYITTQENVLPMDENDPDDDERDDVSRTSRESRRDHYHHHHHGHSHHN</sequence>
<dbReference type="EMBL" id="MTYJ01000131">
    <property type="protein sequence ID" value="OQV13064.1"/>
    <property type="molecule type" value="Genomic_DNA"/>
</dbReference>
<dbReference type="InterPro" id="IPR029052">
    <property type="entry name" value="Metallo-depent_PP-like"/>
</dbReference>
<evidence type="ECO:0000256" key="3">
    <source>
        <dbReference type="ARBA" id="ARBA00022801"/>
    </source>
</evidence>
<feature type="compositionally biased region" description="Basic residues" evidence="9">
    <location>
        <begin position="338"/>
        <end position="351"/>
    </location>
</feature>
<dbReference type="PANTHER" id="PTHR11668:SF300">
    <property type="entry name" value="SERINE_THREONINE-PROTEIN PHOSPHATASE"/>
    <property type="match status" value="1"/>
</dbReference>
<feature type="compositionally biased region" description="Basic and acidic residues" evidence="9">
    <location>
        <begin position="327"/>
        <end position="337"/>
    </location>
</feature>
<feature type="region of interest" description="Disordered" evidence="9">
    <location>
        <begin position="310"/>
        <end position="351"/>
    </location>
</feature>
<proteinExistence type="inferred from homology"/>
<comment type="catalytic activity">
    <reaction evidence="7 8">
        <text>O-phospho-L-threonyl-[protein] + H2O = L-threonyl-[protein] + phosphate</text>
        <dbReference type="Rhea" id="RHEA:47004"/>
        <dbReference type="Rhea" id="RHEA-COMP:11060"/>
        <dbReference type="Rhea" id="RHEA-COMP:11605"/>
        <dbReference type="ChEBI" id="CHEBI:15377"/>
        <dbReference type="ChEBI" id="CHEBI:30013"/>
        <dbReference type="ChEBI" id="CHEBI:43474"/>
        <dbReference type="ChEBI" id="CHEBI:61977"/>
        <dbReference type="EC" id="3.1.3.16"/>
    </reaction>
</comment>
<dbReference type="Pfam" id="PF00149">
    <property type="entry name" value="Metallophos"/>
    <property type="match status" value="1"/>
</dbReference>
<dbReference type="InterPro" id="IPR004843">
    <property type="entry name" value="Calcineurin-like_PHP"/>
</dbReference>
<organism evidence="11 12">
    <name type="scientific">Hypsibius exemplaris</name>
    <name type="common">Freshwater tardigrade</name>
    <dbReference type="NCBI Taxonomy" id="2072580"/>
    <lineage>
        <taxon>Eukaryota</taxon>
        <taxon>Metazoa</taxon>
        <taxon>Ecdysozoa</taxon>
        <taxon>Tardigrada</taxon>
        <taxon>Eutardigrada</taxon>
        <taxon>Parachela</taxon>
        <taxon>Hypsibioidea</taxon>
        <taxon>Hypsibiidae</taxon>
        <taxon>Hypsibius</taxon>
    </lineage>
</organism>
<evidence type="ECO:0000256" key="9">
    <source>
        <dbReference type="SAM" id="MobiDB-lite"/>
    </source>
</evidence>
<dbReference type="GO" id="GO:0004722">
    <property type="term" value="F:protein serine/threonine phosphatase activity"/>
    <property type="evidence" value="ECO:0007669"/>
    <property type="project" value="UniProtKB-EC"/>
</dbReference>
<name>A0A1W0WCW6_HYPEX</name>
<dbReference type="PROSITE" id="PS00125">
    <property type="entry name" value="SER_THR_PHOSPHATASE"/>
    <property type="match status" value="1"/>
</dbReference>
<dbReference type="InterPro" id="IPR050341">
    <property type="entry name" value="PP1_catalytic_subunit"/>
</dbReference>
<dbReference type="PRINTS" id="PR00114">
    <property type="entry name" value="STPHPHTASE"/>
</dbReference>
<feature type="domain" description="Serine/threonine specific protein phosphatases" evidence="10">
    <location>
        <begin position="125"/>
        <end position="130"/>
    </location>
</feature>
<gene>
    <name evidence="11" type="ORF">BV898_12721</name>
</gene>
<dbReference type="GO" id="GO:0005737">
    <property type="term" value="C:cytoplasm"/>
    <property type="evidence" value="ECO:0007669"/>
    <property type="project" value="TreeGrafter"/>
</dbReference>
<evidence type="ECO:0000259" key="10">
    <source>
        <dbReference type="PROSITE" id="PS00125"/>
    </source>
</evidence>
<dbReference type="SMART" id="SM00156">
    <property type="entry name" value="PP2Ac"/>
    <property type="match status" value="1"/>
</dbReference>